<feature type="chain" id="PRO_5032478672" description="Lipoprotein" evidence="2">
    <location>
        <begin position="32"/>
        <end position="320"/>
    </location>
</feature>
<feature type="signal peptide" evidence="2">
    <location>
        <begin position="1"/>
        <end position="31"/>
    </location>
</feature>
<name>A0A844KMZ8_9FIRM</name>
<keyword evidence="2" id="KW-0732">Signal</keyword>
<evidence type="ECO:0000313" key="3">
    <source>
        <dbReference type="EMBL" id="MTR81736.1"/>
    </source>
</evidence>
<dbReference type="AlphaFoldDB" id="A0A844KMZ8"/>
<feature type="compositionally biased region" description="Polar residues" evidence="1">
    <location>
        <begin position="34"/>
        <end position="48"/>
    </location>
</feature>
<sequence>MRKKTLKKLVQRLLFGIGILSLGITFTGCHASHSQTDSQKTISRQTEPQAGPTETETSSTLSLIDASGMTLESRIHTSDGYTRTKEADGSLAEFLRNYAMEPDQSPVLLYDGSKKRNQKAHVAVFDLPLEHEDLQQCADSAIRVYAEYFWSTKQYDRIAFHFTNGFDAQYTKWADGYRIRVNGNNVSWIKSAQPDTSYDSLKDYLRIVFSYAGTASMDTEAQPIPLSDLQVGDVFLKGGNPGHVVMVVDLCENADGKKAFLLAQGYMPAQQFHVLKNPAHEDDPWYYEDEVTYPFHTPEYTFQKGSLKRLNYGITHTAPE</sequence>
<reference evidence="3 4" key="1">
    <citation type="journal article" date="2019" name="Nat. Med.">
        <title>A library of human gut bacterial isolates paired with longitudinal multiomics data enables mechanistic microbiome research.</title>
        <authorList>
            <person name="Poyet M."/>
            <person name="Groussin M."/>
            <person name="Gibbons S.M."/>
            <person name="Avila-Pacheco J."/>
            <person name="Jiang X."/>
            <person name="Kearney S.M."/>
            <person name="Perrotta A.R."/>
            <person name="Berdy B."/>
            <person name="Zhao S."/>
            <person name="Lieberman T.D."/>
            <person name="Swanson P.K."/>
            <person name="Smith M."/>
            <person name="Roesemann S."/>
            <person name="Alexander J.E."/>
            <person name="Rich S.A."/>
            <person name="Livny J."/>
            <person name="Vlamakis H."/>
            <person name="Clish C."/>
            <person name="Bullock K."/>
            <person name="Deik A."/>
            <person name="Scott J."/>
            <person name="Pierce K.A."/>
            <person name="Xavier R.J."/>
            <person name="Alm E.J."/>
        </authorList>
    </citation>
    <scope>NUCLEOTIDE SEQUENCE [LARGE SCALE GENOMIC DNA]</scope>
    <source>
        <strain evidence="3 4">BIOML-A1</strain>
    </source>
</reference>
<dbReference type="PROSITE" id="PS51257">
    <property type="entry name" value="PROKAR_LIPOPROTEIN"/>
    <property type="match status" value="1"/>
</dbReference>
<evidence type="ECO:0000313" key="4">
    <source>
        <dbReference type="Proteomes" id="UP000446657"/>
    </source>
</evidence>
<proteinExistence type="predicted"/>
<gene>
    <name evidence="3" type="ORF">GMD30_08445</name>
</gene>
<evidence type="ECO:0000256" key="1">
    <source>
        <dbReference type="SAM" id="MobiDB-lite"/>
    </source>
</evidence>
<comment type="caution">
    <text evidence="3">The sequence shown here is derived from an EMBL/GenBank/DDBJ whole genome shotgun (WGS) entry which is preliminary data.</text>
</comment>
<evidence type="ECO:0008006" key="5">
    <source>
        <dbReference type="Google" id="ProtNLM"/>
    </source>
</evidence>
<organism evidence="3 4">
    <name type="scientific">Roseburia faecis</name>
    <dbReference type="NCBI Taxonomy" id="301302"/>
    <lineage>
        <taxon>Bacteria</taxon>
        <taxon>Bacillati</taxon>
        <taxon>Bacillota</taxon>
        <taxon>Clostridia</taxon>
        <taxon>Lachnospirales</taxon>
        <taxon>Lachnospiraceae</taxon>
        <taxon>Roseburia</taxon>
    </lineage>
</organism>
<dbReference type="Proteomes" id="UP000446657">
    <property type="component" value="Unassembled WGS sequence"/>
</dbReference>
<dbReference type="Pfam" id="PF16138">
    <property type="entry name" value="DUF4846"/>
    <property type="match status" value="1"/>
</dbReference>
<accession>A0A844KMZ8</accession>
<evidence type="ECO:0000256" key="2">
    <source>
        <dbReference type="SAM" id="SignalP"/>
    </source>
</evidence>
<dbReference type="OrthoDB" id="5511471at2"/>
<protein>
    <recommendedName>
        <fullName evidence="5">Lipoprotein</fullName>
    </recommendedName>
</protein>
<dbReference type="InterPro" id="IPR032315">
    <property type="entry name" value="DUF4846"/>
</dbReference>
<dbReference type="EMBL" id="WNAL01000014">
    <property type="protein sequence ID" value="MTR81736.1"/>
    <property type="molecule type" value="Genomic_DNA"/>
</dbReference>
<feature type="region of interest" description="Disordered" evidence="1">
    <location>
        <begin position="34"/>
        <end position="62"/>
    </location>
</feature>
<feature type="compositionally biased region" description="Low complexity" evidence="1">
    <location>
        <begin position="53"/>
        <end position="62"/>
    </location>
</feature>